<comment type="similarity">
    <text evidence="2">Belongs to the binding-protein-dependent transport system permease family. CysTW subfamily.</text>
</comment>
<dbReference type="PANTHER" id="PTHR30450">
    <property type="entry name" value="ABC TRANSPORTER PERMEASE"/>
    <property type="match status" value="1"/>
</dbReference>
<feature type="transmembrane region" description="Helical" evidence="8">
    <location>
        <begin position="147"/>
        <end position="169"/>
    </location>
</feature>
<evidence type="ECO:0000313" key="11">
    <source>
        <dbReference type="Proteomes" id="UP000617951"/>
    </source>
</evidence>
<comment type="subcellular location">
    <subcellularLocation>
        <location evidence="1 8">Cell membrane</location>
        <topology evidence="1 8">Multi-pass membrane protein</topology>
    </subcellularLocation>
</comment>
<dbReference type="GO" id="GO:0048473">
    <property type="term" value="P:D-methionine transmembrane transport"/>
    <property type="evidence" value="ECO:0007669"/>
    <property type="project" value="TreeGrafter"/>
</dbReference>
<evidence type="ECO:0000313" key="10">
    <source>
        <dbReference type="EMBL" id="MBC8538531.1"/>
    </source>
</evidence>
<keyword evidence="3 8" id="KW-0813">Transport</keyword>
<keyword evidence="4" id="KW-1003">Cell membrane</keyword>
<feature type="transmembrane region" description="Helical" evidence="8">
    <location>
        <begin position="52"/>
        <end position="77"/>
    </location>
</feature>
<evidence type="ECO:0000256" key="4">
    <source>
        <dbReference type="ARBA" id="ARBA00022475"/>
    </source>
</evidence>
<evidence type="ECO:0000256" key="5">
    <source>
        <dbReference type="ARBA" id="ARBA00022692"/>
    </source>
</evidence>
<dbReference type="AlphaFoldDB" id="A0A926DHY8"/>
<dbReference type="RefSeq" id="WP_249280330.1">
    <property type="nucleotide sequence ID" value="NZ_JACRSS010000002.1"/>
</dbReference>
<protein>
    <submittedName>
        <fullName evidence="10">ABC transporter permease</fullName>
    </submittedName>
</protein>
<sequence length="219" mass="23407">MMDPATIQMLLQGIVDTLYMTAVATLLAYIIGLPLGVIQVVTAKDGIKPNRFVYTVLNVIINIARSIPFLIFLVAILPFTRAIVGTSIGATATIVPLVVAAAPFIARLVESSIKEIDPGVIEAAQSMGASPMRIITHVMLPEARPSILVGSAIAITTILGYSSMAGFVGGGGLGDIAIRFGYYRYDNTIMLITVAILVIIVQIFQEVGMWIATKSDRRK</sequence>
<dbReference type="SUPFAM" id="SSF161098">
    <property type="entry name" value="MetI-like"/>
    <property type="match status" value="1"/>
</dbReference>
<keyword evidence="7 8" id="KW-0472">Membrane</keyword>
<dbReference type="PANTHER" id="PTHR30450:SF1">
    <property type="entry name" value="D-METHIONINE TRANSPORT SYSTEM PERMEASE PROTEIN METI-RELATED"/>
    <property type="match status" value="1"/>
</dbReference>
<evidence type="ECO:0000256" key="3">
    <source>
        <dbReference type="ARBA" id="ARBA00022448"/>
    </source>
</evidence>
<proteinExistence type="inferred from homology"/>
<name>A0A926DHY8_9FIRM</name>
<feature type="domain" description="ABC transmembrane type-1" evidence="9">
    <location>
        <begin position="14"/>
        <end position="208"/>
    </location>
</feature>
<keyword evidence="6 8" id="KW-1133">Transmembrane helix</keyword>
<organism evidence="10 11">
    <name type="scientific">Guopingia tenuis</name>
    <dbReference type="NCBI Taxonomy" id="2763656"/>
    <lineage>
        <taxon>Bacteria</taxon>
        <taxon>Bacillati</taxon>
        <taxon>Bacillota</taxon>
        <taxon>Clostridia</taxon>
        <taxon>Christensenellales</taxon>
        <taxon>Christensenellaceae</taxon>
        <taxon>Guopingia</taxon>
    </lineage>
</organism>
<dbReference type="InterPro" id="IPR051322">
    <property type="entry name" value="AA_ABC_Transporter_Permease"/>
</dbReference>
<evidence type="ECO:0000259" key="9">
    <source>
        <dbReference type="PROSITE" id="PS50928"/>
    </source>
</evidence>
<dbReference type="NCBIfam" id="NF008049">
    <property type="entry name" value="PRK10782.1"/>
    <property type="match status" value="1"/>
</dbReference>
<evidence type="ECO:0000256" key="6">
    <source>
        <dbReference type="ARBA" id="ARBA00022989"/>
    </source>
</evidence>
<evidence type="ECO:0000256" key="1">
    <source>
        <dbReference type="ARBA" id="ARBA00004651"/>
    </source>
</evidence>
<keyword evidence="5 8" id="KW-0812">Transmembrane</keyword>
<dbReference type="Gene3D" id="1.10.3720.10">
    <property type="entry name" value="MetI-like"/>
    <property type="match status" value="1"/>
</dbReference>
<dbReference type="CDD" id="cd06261">
    <property type="entry name" value="TM_PBP2"/>
    <property type="match status" value="1"/>
</dbReference>
<dbReference type="PROSITE" id="PS50928">
    <property type="entry name" value="ABC_TM1"/>
    <property type="match status" value="1"/>
</dbReference>
<dbReference type="EMBL" id="JACRSS010000002">
    <property type="protein sequence ID" value="MBC8538531.1"/>
    <property type="molecule type" value="Genomic_DNA"/>
</dbReference>
<dbReference type="InterPro" id="IPR035906">
    <property type="entry name" value="MetI-like_sf"/>
</dbReference>
<evidence type="ECO:0000256" key="8">
    <source>
        <dbReference type="RuleBase" id="RU363032"/>
    </source>
</evidence>
<evidence type="ECO:0000256" key="7">
    <source>
        <dbReference type="ARBA" id="ARBA00023136"/>
    </source>
</evidence>
<dbReference type="GO" id="GO:0005886">
    <property type="term" value="C:plasma membrane"/>
    <property type="evidence" value="ECO:0007669"/>
    <property type="project" value="UniProtKB-SubCell"/>
</dbReference>
<dbReference type="FunFam" id="1.10.3720.10:FF:000002">
    <property type="entry name" value="D-methionine ABC transporter permease MetI"/>
    <property type="match status" value="1"/>
</dbReference>
<feature type="transmembrane region" description="Helical" evidence="8">
    <location>
        <begin position="18"/>
        <end position="40"/>
    </location>
</feature>
<dbReference type="InterPro" id="IPR000515">
    <property type="entry name" value="MetI-like"/>
</dbReference>
<gene>
    <name evidence="10" type="ORF">H8693_06250</name>
</gene>
<dbReference type="Proteomes" id="UP000617951">
    <property type="component" value="Unassembled WGS sequence"/>
</dbReference>
<reference evidence="10" key="1">
    <citation type="submission" date="2020-08" db="EMBL/GenBank/DDBJ databases">
        <title>Genome public.</title>
        <authorList>
            <person name="Liu C."/>
            <person name="Sun Q."/>
        </authorList>
    </citation>
    <scope>NUCLEOTIDE SEQUENCE</scope>
    <source>
        <strain evidence="10">NSJ-63</strain>
    </source>
</reference>
<feature type="transmembrane region" description="Helical" evidence="8">
    <location>
        <begin position="189"/>
        <end position="212"/>
    </location>
</feature>
<accession>A0A926DHY8</accession>
<feature type="transmembrane region" description="Helical" evidence="8">
    <location>
        <begin position="83"/>
        <end position="106"/>
    </location>
</feature>
<dbReference type="Pfam" id="PF00528">
    <property type="entry name" value="BPD_transp_1"/>
    <property type="match status" value="1"/>
</dbReference>
<evidence type="ECO:0000256" key="2">
    <source>
        <dbReference type="ARBA" id="ARBA00007069"/>
    </source>
</evidence>
<comment type="caution">
    <text evidence="10">The sequence shown here is derived from an EMBL/GenBank/DDBJ whole genome shotgun (WGS) entry which is preliminary data.</text>
</comment>
<keyword evidence="11" id="KW-1185">Reference proteome</keyword>